<dbReference type="PROSITE" id="PS51858">
    <property type="entry name" value="PPPDE"/>
    <property type="match status" value="1"/>
</dbReference>
<evidence type="ECO:0000256" key="3">
    <source>
        <dbReference type="ARBA" id="ARBA00022801"/>
    </source>
</evidence>
<organism evidence="7 8">
    <name type="scientific">Rhynchospora pubera</name>
    <dbReference type="NCBI Taxonomy" id="906938"/>
    <lineage>
        <taxon>Eukaryota</taxon>
        <taxon>Viridiplantae</taxon>
        <taxon>Streptophyta</taxon>
        <taxon>Embryophyta</taxon>
        <taxon>Tracheophyta</taxon>
        <taxon>Spermatophyta</taxon>
        <taxon>Magnoliopsida</taxon>
        <taxon>Liliopsida</taxon>
        <taxon>Poales</taxon>
        <taxon>Cyperaceae</taxon>
        <taxon>Cyperoideae</taxon>
        <taxon>Rhynchosporeae</taxon>
        <taxon>Rhynchospora</taxon>
    </lineage>
</organism>
<feature type="region of interest" description="Disordered" evidence="4">
    <location>
        <begin position="174"/>
        <end position="228"/>
    </location>
</feature>
<feature type="compositionally biased region" description="Basic and acidic residues" evidence="4">
    <location>
        <begin position="205"/>
        <end position="217"/>
    </location>
</feature>
<dbReference type="Pfam" id="PF05903">
    <property type="entry name" value="Peptidase_C97"/>
    <property type="match status" value="1"/>
</dbReference>
<dbReference type="PANTHER" id="PTHR12378">
    <property type="entry name" value="DESUMOYLATING ISOPEPTIDASE"/>
    <property type="match status" value="1"/>
</dbReference>
<keyword evidence="5" id="KW-0732">Signal</keyword>
<keyword evidence="2" id="KW-0645">Protease</keyword>
<feature type="domain" description="PPPDE" evidence="6">
    <location>
        <begin position="28"/>
        <end position="168"/>
    </location>
</feature>
<evidence type="ECO:0000313" key="7">
    <source>
        <dbReference type="EMBL" id="KAJ4776266.1"/>
    </source>
</evidence>
<name>A0AAV8EB30_9POAL</name>
<protein>
    <recommendedName>
        <fullName evidence="6">PPPDE domain-containing protein</fullName>
    </recommendedName>
</protein>
<sequence>MYLFCFCISLSKLHLTNMLCYFHKQEGYKVLLNVYDLSNGLAKQFSTAFLGKPIEAVWHTGIEVYGIEYYFSGGIQQSPAGTTPFGTPLRVVDLGMTHIPKDIFEDYLTDIAPRYTAETYSILRHNCNNFSNEVAQFLLGVSIPEYILNLPNEVMSSPMAPLILPMIQQLESTLKSGGVPQGPQFRPDAQVKSQGHNPSTNTDHNNTEKVQREEKQTKPPVSDPLGDARNKVQQEIMKEFTAIMASGTIRASEAAALATRRVMQKHGNLDVHT</sequence>
<keyword evidence="3" id="KW-0378">Hydrolase</keyword>
<comment type="similarity">
    <text evidence="1">Belongs to the DeSI family.</text>
</comment>
<dbReference type="Proteomes" id="UP001140206">
    <property type="component" value="Chromosome 3"/>
</dbReference>
<dbReference type="PANTHER" id="PTHR12378:SF81">
    <property type="entry name" value="OS02G0814000 PROTEIN"/>
    <property type="match status" value="1"/>
</dbReference>
<accession>A0AAV8EB30</accession>
<feature type="signal peptide" evidence="5">
    <location>
        <begin position="1"/>
        <end position="18"/>
    </location>
</feature>
<dbReference type="SMART" id="SM01179">
    <property type="entry name" value="DUF862"/>
    <property type="match status" value="1"/>
</dbReference>
<feature type="chain" id="PRO_5043597130" description="PPPDE domain-containing protein" evidence="5">
    <location>
        <begin position="19"/>
        <end position="273"/>
    </location>
</feature>
<keyword evidence="8" id="KW-1185">Reference proteome</keyword>
<evidence type="ECO:0000256" key="1">
    <source>
        <dbReference type="ARBA" id="ARBA00008140"/>
    </source>
</evidence>
<evidence type="ECO:0000313" key="8">
    <source>
        <dbReference type="Proteomes" id="UP001140206"/>
    </source>
</evidence>
<evidence type="ECO:0000256" key="2">
    <source>
        <dbReference type="ARBA" id="ARBA00022670"/>
    </source>
</evidence>
<evidence type="ECO:0000256" key="4">
    <source>
        <dbReference type="SAM" id="MobiDB-lite"/>
    </source>
</evidence>
<evidence type="ECO:0000256" key="5">
    <source>
        <dbReference type="SAM" id="SignalP"/>
    </source>
</evidence>
<dbReference type="AlphaFoldDB" id="A0AAV8EB30"/>
<dbReference type="Gene3D" id="3.90.1720.30">
    <property type="entry name" value="PPPDE domains"/>
    <property type="match status" value="1"/>
</dbReference>
<feature type="compositionally biased region" description="Polar residues" evidence="4">
    <location>
        <begin position="191"/>
        <end position="204"/>
    </location>
</feature>
<proteinExistence type="inferred from homology"/>
<gene>
    <name evidence="7" type="ORF">LUZ62_060523</name>
</gene>
<dbReference type="EMBL" id="JAMFTS010000003">
    <property type="protein sequence ID" value="KAJ4776266.1"/>
    <property type="molecule type" value="Genomic_DNA"/>
</dbReference>
<dbReference type="InterPro" id="IPR042266">
    <property type="entry name" value="PPPDE_sf"/>
</dbReference>
<reference evidence="7" key="1">
    <citation type="submission" date="2022-08" db="EMBL/GenBank/DDBJ databases">
        <authorList>
            <person name="Marques A."/>
        </authorList>
    </citation>
    <scope>NUCLEOTIDE SEQUENCE</scope>
    <source>
        <strain evidence="7">RhyPub2mFocal</strain>
        <tissue evidence="7">Leaves</tissue>
    </source>
</reference>
<dbReference type="GO" id="GO:0070646">
    <property type="term" value="P:protein modification by small protein removal"/>
    <property type="evidence" value="ECO:0007669"/>
    <property type="project" value="TreeGrafter"/>
</dbReference>
<dbReference type="InterPro" id="IPR008580">
    <property type="entry name" value="PPPDE_dom"/>
</dbReference>
<dbReference type="GO" id="GO:0006508">
    <property type="term" value="P:proteolysis"/>
    <property type="evidence" value="ECO:0007669"/>
    <property type="project" value="UniProtKB-KW"/>
</dbReference>
<comment type="caution">
    <text evidence="7">The sequence shown here is derived from an EMBL/GenBank/DDBJ whole genome shotgun (WGS) entry which is preliminary data.</text>
</comment>
<evidence type="ECO:0000259" key="6">
    <source>
        <dbReference type="PROSITE" id="PS51858"/>
    </source>
</evidence>
<dbReference type="GO" id="GO:0008233">
    <property type="term" value="F:peptidase activity"/>
    <property type="evidence" value="ECO:0007669"/>
    <property type="project" value="UniProtKB-KW"/>
</dbReference>